<dbReference type="PANTHER" id="PTHR42877:SF4">
    <property type="entry name" value="FAD_NAD(P)-BINDING DOMAIN-CONTAINING PROTEIN-RELATED"/>
    <property type="match status" value="1"/>
</dbReference>
<dbReference type="Pfam" id="PF00743">
    <property type="entry name" value="FMO-like"/>
    <property type="match status" value="1"/>
</dbReference>
<keyword evidence="3 5" id="KW-0274">FAD</keyword>
<comment type="cofactor">
    <cofactor evidence="5">
        <name>FAD</name>
        <dbReference type="ChEBI" id="CHEBI:57692"/>
    </cofactor>
</comment>
<dbReference type="GO" id="GO:0050661">
    <property type="term" value="F:NADP binding"/>
    <property type="evidence" value="ECO:0007669"/>
    <property type="project" value="InterPro"/>
</dbReference>
<comment type="similarity">
    <text evidence="1">Belongs to the FAD-binding monooxygenase family.</text>
</comment>
<dbReference type="GO" id="GO:0004499">
    <property type="term" value="F:N,N-dimethylaniline monooxygenase activity"/>
    <property type="evidence" value="ECO:0007669"/>
    <property type="project" value="InterPro"/>
</dbReference>
<comment type="similarity">
    <text evidence="5">Belongs to the FMO family.</text>
</comment>
<organism evidence="7 9">
    <name type="scientific">Didymodactylos carnosus</name>
    <dbReference type="NCBI Taxonomy" id="1234261"/>
    <lineage>
        <taxon>Eukaryota</taxon>
        <taxon>Metazoa</taxon>
        <taxon>Spiralia</taxon>
        <taxon>Gnathifera</taxon>
        <taxon>Rotifera</taxon>
        <taxon>Eurotatoria</taxon>
        <taxon>Bdelloidea</taxon>
        <taxon>Philodinida</taxon>
        <taxon>Philodinidae</taxon>
        <taxon>Didymodactylos</taxon>
    </lineage>
</organism>
<dbReference type="InterPro" id="IPR051209">
    <property type="entry name" value="FAD-bind_Monooxygenase_sf"/>
</dbReference>
<feature type="transmembrane region" description="Helical" evidence="6">
    <location>
        <begin position="20"/>
        <end position="47"/>
    </location>
</feature>
<keyword evidence="4 5" id="KW-0560">Oxidoreductase</keyword>
<dbReference type="EMBL" id="CAJNOQ010003966">
    <property type="protein sequence ID" value="CAF1038335.1"/>
    <property type="molecule type" value="Genomic_DNA"/>
</dbReference>
<dbReference type="SUPFAM" id="SSF51905">
    <property type="entry name" value="FAD/NAD(P)-binding domain"/>
    <property type="match status" value="1"/>
</dbReference>
<proteinExistence type="inferred from homology"/>
<evidence type="ECO:0000256" key="5">
    <source>
        <dbReference type="RuleBase" id="RU361177"/>
    </source>
</evidence>
<dbReference type="InterPro" id="IPR036188">
    <property type="entry name" value="FAD/NAD-bd_sf"/>
</dbReference>
<accession>A0A814JHV3</accession>
<gene>
    <name evidence="7" type="ORF">GPM918_LOCUS15645</name>
    <name evidence="8" type="ORF">SRO942_LOCUS15645</name>
</gene>
<evidence type="ECO:0000313" key="9">
    <source>
        <dbReference type="Proteomes" id="UP000663829"/>
    </source>
</evidence>
<keyword evidence="9" id="KW-1185">Reference proteome</keyword>
<dbReference type="Gene3D" id="3.50.50.60">
    <property type="entry name" value="FAD/NAD(P)-binding domain"/>
    <property type="match status" value="2"/>
</dbReference>
<sequence length="402" mass="46716">MVTAPSPVSSSNNDVPLWKVFFLVLGAAFICSLFIILGLICHFIYFLCTELINFLKNPFHKPEIKWNHGQGDGTHEKPYCVIIVGAGFSGLGLAIKLKQLNMSEYILYERRQNVGGTWHDNKYPEYLTDKYNLREKIRFNTNVTATEWLDDHHQWKVTINSGQSFYSRLLVSAKGPLANAQFPTNISGVDQFKGDMFHSAEWNTAYDFTEKRVAVIGTGASAVQLVPKIQKHVKQLYVFQRTPPWIVPKMDRKVTDFEKWLFERIPLIQKAIRSVIYWMHESLVLKKLTPTWQLGCKRVLLSNNWCSTLQKPNVQLVTDGIKRVSDRSLYIKQQACQQHNDRLQAKLKKTIWQTGGCKSWYQDKMGNNTAIWPNFTWSYRLIMQNFDYDKYDLFSIHNKKTD</sequence>
<dbReference type="Proteomes" id="UP000663829">
    <property type="component" value="Unassembled WGS sequence"/>
</dbReference>
<evidence type="ECO:0000256" key="1">
    <source>
        <dbReference type="ARBA" id="ARBA00010139"/>
    </source>
</evidence>
<dbReference type="EC" id="1.-.-.-" evidence="5"/>
<keyword evidence="6" id="KW-0812">Transmembrane</keyword>
<dbReference type="Proteomes" id="UP000681722">
    <property type="component" value="Unassembled WGS sequence"/>
</dbReference>
<protein>
    <recommendedName>
        <fullName evidence="5">Flavin-containing monooxygenase</fullName>
        <ecNumber evidence="5">1.-.-.-</ecNumber>
    </recommendedName>
</protein>
<evidence type="ECO:0000313" key="8">
    <source>
        <dbReference type="EMBL" id="CAF3808761.1"/>
    </source>
</evidence>
<keyword evidence="5" id="KW-0503">Monooxygenase</keyword>
<dbReference type="PANTHER" id="PTHR42877">
    <property type="entry name" value="L-ORNITHINE N(5)-MONOOXYGENASE-RELATED"/>
    <property type="match status" value="1"/>
</dbReference>
<name>A0A814JHV3_9BILA</name>
<dbReference type="OrthoDB" id="66881at2759"/>
<dbReference type="GO" id="GO:0050660">
    <property type="term" value="F:flavin adenine dinucleotide binding"/>
    <property type="evidence" value="ECO:0007669"/>
    <property type="project" value="InterPro"/>
</dbReference>
<keyword evidence="2 5" id="KW-0285">Flavoprotein</keyword>
<comment type="caution">
    <text evidence="7">The sequence shown here is derived from an EMBL/GenBank/DDBJ whole genome shotgun (WGS) entry which is preliminary data.</text>
</comment>
<keyword evidence="6" id="KW-1133">Transmembrane helix</keyword>
<dbReference type="EMBL" id="CAJOBC010003966">
    <property type="protein sequence ID" value="CAF3808761.1"/>
    <property type="molecule type" value="Genomic_DNA"/>
</dbReference>
<keyword evidence="6" id="KW-0472">Membrane</keyword>
<evidence type="ECO:0000256" key="3">
    <source>
        <dbReference type="ARBA" id="ARBA00022827"/>
    </source>
</evidence>
<dbReference type="AlphaFoldDB" id="A0A814JHV3"/>
<reference evidence="7" key="1">
    <citation type="submission" date="2021-02" db="EMBL/GenBank/DDBJ databases">
        <authorList>
            <person name="Nowell W R."/>
        </authorList>
    </citation>
    <scope>NUCLEOTIDE SEQUENCE</scope>
</reference>
<dbReference type="InterPro" id="IPR020946">
    <property type="entry name" value="Flavin_mOase-like"/>
</dbReference>
<evidence type="ECO:0000256" key="4">
    <source>
        <dbReference type="ARBA" id="ARBA00023002"/>
    </source>
</evidence>
<evidence type="ECO:0000256" key="6">
    <source>
        <dbReference type="SAM" id="Phobius"/>
    </source>
</evidence>
<evidence type="ECO:0000256" key="2">
    <source>
        <dbReference type="ARBA" id="ARBA00022630"/>
    </source>
</evidence>
<evidence type="ECO:0000313" key="7">
    <source>
        <dbReference type="EMBL" id="CAF1038335.1"/>
    </source>
</evidence>